<dbReference type="UniPathway" id="UPA00344"/>
<comment type="cofactor">
    <cofactor evidence="7">
        <name>Mg(2+)</name>
        <dbReference type="ChEBI" id="CHEBI:18420"/>
    </cofactor>
</comment>
<dbReference type="InterPro" id="IPR036425">
    <property type="entry name" value="MoaB/Mog-like_dom_sf"/>
</dbReference>
<evidence type="ECO:0000313" key="10">
    <source>
        <dbReference type="EMBL" id="SFB73630.1"/>
    </source>
</evidence>
<keyword evidence="7 10" id="KW-0808">Transferase</keyword>
<evidence type="ECO:0000256" key="5">
    <source>
        <dbReference type="ARBA" id="ARBA00023150"/>
    </source>
</evidence>
<dbReference type="GO" id="GO:0046872">
    <property type="term" value="F:metal ion binding"/>
    <property type="evidence" value="ECO:0007669"/>
    <property type="project" value="UniProtKB-UniRule"/>
</dbReference>
<keyword evidence="7" id="KW-0460">Magnesium</keyword>
<keyword evidence="4 7" id="KW-0500">Molybdenum</keyword>
<dbReference type="SUPFAM" id="SSF53218">
    <property type="entry name" value="Molybdenum cofactor biosynthesis proteins"/>
    <property type="match status" value="1"/>
</dbReference>
<comment type="catalytic activity">
    <reaction evidence="6">
        <text>adenylyl-molybdopterin + molybdate = Mo-molybdopterin + AMP + H(+)</text>
        <dbReference type="Rhea" id="RHEA:35047"/>
        <dbReference type="ChEBI" id="CHEBI:15378"/>
        <dbReference type="ChEBI" id="CHEBI:36264"/>
        <dbReference type="ChEBI" id="CHEBI:62727"/>
        <dbReference type="ChEBI" id="CHEBI:71302"/>
        <dbReference type="ChEBI" id="CHEBI:456215"/>
        <dbReference type="EC" id="2.10.1.1"/>
    </reaction>
</comment>
<feature type="region of interest" description="Disordered" evidence="8">
    <location>
        <begin position="71"/>
        <end position="92"/>
    </location>
</feature>
<dbReference type="Gene3D" id="2.170.190.11">
    <property type="entry name" value="Molybdopterin biosynthesis moea protein, domain 3"/>
    <property type="match status" value="1"/>
</dbReference>
<dbReference type="GO" id="GO:0061599">
    <property type="term" value="F:molybdopterin molybdotransferase activity"/>
    <property type="evidence" value="ECO:0007669"/>
    <property type="project" value="UniProtKB-UniRule"/>
</dbReference>
<dbReference type="Pfam" id="PF03454">
    <property type="entry name" value="MoeA_C"/>
    <property type="match status" value="1"/>
</dbReference>
<comment type="function">
    <text evidence="1 7">Catalyzes the insertion of molybdate into adenylated molybdopterin with the concomitant release of AMP.</text>
</comment>
<reference evidence="10 11" key="1">
    <citation type="submission" date="2016-10" db="EMBL/GenBank/DDBJ databases">
        <authorList>
            <person name="de Groot N.N."/>
        </authorList>
    </citation>
    <scope>NUCLEOTIDE SEQUENCE [LARGE SCALE GENOMIC DNA]</scope>
    <source>
        <strain evidence="10 11">CGMCC 1.7056</strain>
    </source>
</reference>
<organism evidence="10 11">
    <name type="scientific">Nocardioides terrae</name>
    <dbReference type="NCBI Taxonomy" id="574651"/>
    <lineage>
        <taxon>Bacteria</taxon>
        <taxon>Bacillati</taxon>
        <taxon>Actinomycetota</taxon>
        <taxon>Actinomycetes</taxon>
        <taxon>Propionibacteriales</taxon>
        <taxon>Nocardioidaceae</taxon>
        <taxon>Nocardioides</taxon>
    </lineage>
</organism>
<comment type="pathway">
    <text evidence="2 7">Cofactor biosynthesis; molybdopterin biosynthesis.</text>
</comment>
<evidence type="ECO:0000256" key="6">
    <source>
        <dbReference type="ARBA" id="ARBA00047317"/>
    </source>
</evidence>
<accession>A0A1I1DLN1</accession>
<dbReference type="InterPro" id="IPR005111">
    <property type="entry name" value="MoeA_C_domain_IV"/>
</dbReference>
<sequence>MVLGWAQARRAAYDSVVPLTAVTEPLAAALGLRLAAPLVAAEDLPGFDNAAMDGYAVAGAPPWRVVGRSLAGDPPPPAAVGGADRADRADGAGEAWEVATGAHLPPGTRSVLPVEDADVDGALVSGCVEPGRHVRHRGEEALAGEVLLAAGTRVTPQVVALAAAVGVSALSVVPAPRVAALVTGSELGDGPGRVRDALGPALPGWVAWAGGTSTGVTRLIDDAEMLRGALGGADAEVVVVTGSSSVGREDHVRPLLAELGATPVADGVDCRPGSLAGLWRLADGRLVAALPGNPFAALVAFVTVVAPALGGLRGDPLSPLGPVTGDLSPHRSATRLVPVRLTADGVVALGHDHSAMLRGVAAADALAVVPPEGGTALLQPLPV</sequence>
<dbReference type="InterPro" id="IPR038987">
    <property type="entry name" value="MoeA-like"/>
</dbReference>
<name>A0A1I1DLN1_9ACTN</name>
<evidence type="ECO:0000256" key="3">
    <source>
        <dbReference type="ARBA" id="ARBA00010763"/>
    </source>
</evidence>
<dbReference type="PANTHER" id="PTHR10192:SF5">
    <property type="entry name" value="GEPHYRIN"/>
    <property type="match status" value="1"/>
</dbReference>
<keyword evidence="5 7" id="KW-0501">Molybdenum cofactor biosynthesis</keyword>
<keyword evidence="7" id="KW-0479">Metal-binding</keyword>
<dbReference type="EC" id="2.10.1.1" evidence="7"/>
<dbReference type="Gene3D" id="2.40.340.10">
    <property type="entry name" value="MoeA, C-terminal, domain IV"/>
    <property type="match status" value="1"/>
</dbReference>
<evidence type="ECO:0000256" key="1">
    <source>
        <dbReference type="ARBA" id="ARBA00002901"/>
    </source>
</evidence>
<keyword evidence="11" id="KW-1185">Reference proteome</keyword>
<dbReference type="RefSeq" id="WP_091119909.1">
    <property type="nucleotide sequence ID" value="NZ_FOLB01000001.1"/>
</dbReference>
<dbReference type="InterPro" id="IPR001453">
    <property type="entry name" value="MoaB/Mog_dom"/>
</dbReference>
<dbReference type="InterPro" id="IPR036688">
    <property type="entry name" value="MoeA_C_domain_IV_sf"/>
</dbReference>
<dbReference type="InterPro" id="IPR005110">
    <property type="entry name" value="MoeA_linker/N"/>
</dbReference>
<dbReference type="Proteomes" id="UP000198832">
    <property type="component" value="Unassembled WGS sequence"/>
</dbReference>
<dbReference type="SMART" id="SM00852">
    <property type="entry name" value="MoCF_biosynth"/>
    <property type="match status" value="1"/>
</dbReference>
<dbReference type="PANTHER" id="PTHR10192">
    <property type="entry name" value="MOLYBDOPTERIN BIOSYNTHESIS PROTEIN"/>
    <property type="match status" value="1"/>
</dbReference>
<dbReference type="Gene3D" id="3.40.980.10">
    <property type="entry name" value="MoaB/Mog-like domain"/>
    <property type="match status" value="1"/>
</dbReference>
<dbReference type="GO" id="GO:0006777">
    <property type="term" value="P:Mo-molybdopterin cofactor biosynthetic process"/>
    <property type="evidence" value="ECO:0007669"/>
    <property type="project" value="UniProtKB-UniRule"/>
</dbReference>
<evidence type="ECO:0000256" key="4">
    <source>
        <dbReference type="ARBA" id="ARBA00022505"/>
    </source>
</evidence>
<evidence type="ECO:0000256" key="8">
    <source>
        <dbReference type="SAM" id="MobiDB-lite"/>
    </source>
</evidence>
<protein>
    <recommendedName>
        <fullName evidence="7">Molybdopterin molybdenumtransferase</fullName>
        <ecNumber evidence="7">2.10.1.1</ecNumber>
    </recommendedName>
</protein>
<dbReference type="Pfam" id="PF03453">
    <property type="entry name" value="MoeA_N"/>
    <property type="match status" value="1"/>
</dbReference>
<dbReference type="STRING" id="574651.SAMN04487968_101222"/>
<dbReference type="Pfam" id="PF00994">
    <property type="entry name" value="MoCF_biosynth"/>
    <property type="match status" value="1"/>
</dbReference>
<feature type="domain" description="MoaB/Mog" evidence="9">
    <location>
        <begin position="179"/>
        <end position="311"/>
    </location>
</feature>
<evidence type="ECO:0000313" key="11">
    <source>
        <dbReference type="Proteomes" id="UP000198832"/>
    </source>
</evidence>
<dbReference type="GO" id="GO:0005829">
    <property type="term" value="C:cytosol"/>
    <property type="evidence" value="ECO:0007669"/>
    <property type="project" value="TreeGrafter"/>
</dbReference>
<dbReference type="InterPro" id="IPR036135">
    <property type="entry name" value="MoeA_linker/N_sf"/>
</dbReference>
<dbReference type="EMBL" id="FOLB01000001">
    <property type="protein sequence ID" value="SFB73630.1"/>
    <property type="molecule type" value="Genomic_DNA"/>
</dbReference>
<proteinExistence type="inferred from homology"/>
<evidence type="ECO:0000256" key="2">
    <source>
        <dbReference type="ARBA" id="ARBA00005046"/>
    </source>
</evidence>
<evidence type="ECO:0000259" key="9">
    <source>
        <dbReference type="SMART" id="SM00852"/>
    </source>
</evidence>
<dbReference type="OrthoDB" id="3196725at2"/>
<dbReference type="Gene3D" id="3.90.105.10">
    <property type="entry name" value="Molybdopterin biosynthesis moea protein, domain 2"/>
    <property type="match status" value="1"/>
</dbReference>
<comment type="similarity">
    <text evidence="3 7">Belongs to the MoeA family.</text>
</comment>
<dbReference type="AlphaFoldDB" id="A0A1I1DLN1"/>
<evidence type="ECO:0000256" key="7">
    <source>
        <dbReference type="RuleBase" id="RU365090"/>
    </source>
</evidence>
<dbReference type="SUPFAM" id="SSF63882">
    <property type="entry name" value="MoeA N-terminal region -like"/>
    <property type="match status" value="1"/>
</dbReference>
<gene>
    <name evidence="10" type="ORF">SAMN04487968_101222</name>
</gene>